<reference evidence="1" key="1">
    <citation type="submission" date="2021-01" db="EMBL/GenBank/DDBJ databases">
        <authorList>
            <person name="Corre E."/>
            <person name="Pelletier E."/>
            <person name="Niang G."/>
            <person name="Scheremetjew M."/>
            <person name="Finn R."/>
            <person name="Kale V."/>
            <person name="Holt S."/>
            <person name="Cochrane G."/>
            <person name="Meng A."/>
            <person name="Brown T."/>
            <person name="Cohen L."/>
        </authorList>
    </citation>
    <scope>NUCLEOTIDE SEQUENCE</scope>
    <source>
        <strain evidence="1">CCAP 1951/1</strain>
    </source>
</reference>
<proteinExistence type="predicted"/>
<evidence type="ECO:0000313" key="1">
    <source>
        <dbReference type="EMBL" id="CAD9156777.1"/>
    </source>
</evidence>
<protein>
    <submittedName>
        <fullName evidence="1">Uncharacterized protein</fullName>
    </submittedName>
</protein>
<gene>
    <name evidence="1" type="ORF">NDES1114_LOCUS35899</name>
</gene>
<name>A0A7S1R5U2_NEODS</name>
<dbReference type="AlphaFoldDB" id="A0A7S1R5U2"/>
<dbReference type="InterPro" id="IPR032801">
    <property type="entry name" value="PXL2A/B/C"/>
</dbReference>
<dbReference type="EMBL" id="HBGF01053660">
    <property type="protein sequence ID" value="CAD9156777.1"/>
    <property type="molecule type" value="Transcribed_RNA"/>
</dbReference>
<accession>A0A7S1R5U2</accession>
<dbReference type="Pfam" id="PF13911">
    <property type="entry name" value="AhpC-TSA_2"/>
    <property type="match status" value="1"/>
</dbReference>
<sequence length="154" mass="16519">MSAVNLSSLSGILEARGGTIVGFGPTDDSYEGFLTETRWRHDLYSDDSGDAYKGMAFAKKGCGECWGFCICCSSVGSWSKKARGLGYTGNVSGSLTQWGGTLLVEGGGSGKVLYAHKQTDSDFEPDTNAIMDKLNATAEERQNVQSYRPLETMT</sequence>
<organism evidence="1">
    <name type="scientific">Neobodo designis</name>
    <name type="common">Flagellated protozoan</name>
    <name type="synonym">Bodo designis</name>
    <dbReference type="NCBI Taxonomy" id="312471"/>
    <lineage>
        <taxon>Eukaryota</taxon>
        <taxon>Discoba</taxon>
        <taxon>Euglenozoa</taxon>
        <taxon>Kinetoplastea</taxon>
        <taxon>Metakinetoplastina</taxon>
        <taxon>Neobodonida</taxon>
        <taxon>Neobodo</taxon>
    </lineage>
</organism>